<protein>
    <submittedName>
        <fullName evidence="2">Uncharacterized protein</fullName>
    </submittedName>
</protein>
<reference evidence="2 3" key="1">
    <citation type="submission" date="2017-09" db="EMBL/GenBank/DDBJ databases">
        <authorList>
            <person name="Lee N."/>
            <person name="Cho B.-K."/>
        </authorList>
    </citation>
    <scope>NUCLEOTIDE SEQUENCE [LARGE SCALE GENOMIC DNA]</scope>
    <source>
        <strain evidence="2 3">ATCC 12853</strain>
    </source>
</reference>
<proteinExistence type="predicted"/>
<feature type="compositionally biased region" description="Basic and acidic residues" evidence="1">
    <location>
        <begin position="37"/>
        <end position="46"/>
    </location>
</feature>
<evidence type="ECO:0000256" key="1">
    <source>
        <dbReference type="SAM" id="MobiDB-lite"/>
    </source>
</evidence>
<gene>
    <name evidence="2" type="ORF">CP970_11755</name>
</gene>
<keyword evidence="3" id="KW-1185">Reference proteome</keyword>
<evidence type="ECO:0000313" key="2">
    <source>
        <dbReference type="EMBL" id="QEU91464.1"/>
    </source>
</evidence>
<dbReference type="Proteomes" id="UP000325529">
    <property type="component" value="Chromosome"/>
</dbReference>
<dbReference type="EMBL" id="CP023699">
    <property type="protein sequence ID" value="QEU91464.1"/>
    <property type="molecule type" value="Genomic_DNA"/>
</dbReference>
<dbReference type="AlphaFoldDB" id="A0A5J6GA17"/>
<feature type="region of interest" description="Disordered" evidence="1">
    <location>
        <begin position="20"/>
        <end position="72"/>
    </location>
</feature>
<dbReference type="KEGG" id="ska:CP970_11755"/>
<organism evidence="2 3">
    <name type="scientific">Streptomyces kanamyceticus</name>
    <dbReference type="NCBI Taxonomy" id="1967"/>
    <lineage>
        <taxon>Bacteria</taxon>
        <taxon>Bacillati</taxon>
        <taxon>Actinomycetota</taxon>
        <taxon>Actinomycetes</taxon>
        <taxon>Kitasatosporales</taxon>
        <taxon>Streptomycetaceae</taxon>
        <taxon>Streptomyces</taxon>
    </lineage>
</organism>
<name>A0A5J6GA17_STRKN</name>
<evidence type="ECO:0000313" key="3">
    <source>
        <dbReference type="Proteomes" id="UP000325529"/>
    </source>
</evidence>
<accession>A0A5J6GA17</accession>
<sequence length="72" mass="7409">MGPHRSRCGPIRVPALVIATPHGGCAHPSPSSRLRSSRGDPTRPAERPPTAGAPLPAPPPTATPSPAKHQRS</sequence>